<feature type="compositionally biased region" description="Basic and acidic residues" evidence="1">
    <location>
        <begin position="606"/>
        <end position="621"/>
    </location>
</feature>
<dbReference type="PANTHER" id="PTHR21575:SF12">
    <property type="entry name" value="PROTEIN HID1"/>
    <property type="match status" value="1"/>
</dbReference>
<dbReference type="GO" id="GO:0000138">
    <property type="term" value="C:Golgi trans cisterna"/>
    <property type="evidence" value="ECO:0007669"/>
    <property type="project" value="TreeGrafter"/>
</dbReference>
<feature type="region of interest" description="Disordered" evidence="1">
    <location>
        <begin position="878"/>
        <end position="912"/>
    </location>
</feature>
<evidence type="ECO:0000313" key="2">
    <source>
        <dbReference type="EMBL" id="CZT05970.1"/>
    </source>
</evidence>
<sequence length="920" mass="102926">MGASDSKLVFKKGIFRLSEDKVIPADDPYWASFWELPESTEDIFSLFSPNDIRRTRDTALENLETLVLAITSRLFILRHHPSFPDPELAPERDALNCIRILTRILPYVYEAEQLQAWEDKFFWGVRRKRTRKASLARDVLFDESQEELAKLEAAGEEFEEVKPLAEELIDTLIDLLFFADFTLPRPQNSKNKVTYAIWQSGVGCNTSIGTSKEFESNRTELLRLLLTMTSQSMYMSANLLPVQGVKAISYIVTCPDKQVVLSVLCSLLNTASQASGIIKSRANVQQTLKYNPASWRVPYNVQVFKDPKAILVTYALQFLLVILLYPIPETDPAHAKKNYFRHFLGRLHRPQDFQFIVDGMTRILNQPLNASTSYIPNSQQSVKCTSEMIMLFWEITQCNKRFRSFIIDTGRSHDFLVLILFYAIEYKLDASKQGVVRMCIFLLQTMSVEPNFGKNLNKRFEAQETLPSTIRLQNFNGTYADFLIHSIYNIITTSQGKLTAIYPALLAVINNIAAYLENLSASASLKLLQLFSSMSSPSFLLANEGNHNLLQSLLESMNAIIEHQFIKNPNFVFAVLRNHKRFEALRTFTLESGQEEIERRNRRNKERQIDPNDLSESRRGSVESLRSPSINQPRAPTLSDVPEDGTFAVGDDEDDDDTDDDHRPTPAASTPTDQPSRASSVSSGVDDAVPTQLRGMSEKARGKMPAGMPTFSRANSTTSLNSYSNTPFSMQGAFEPTPDWIESWLPELPLHTILTLNDQLAPLLPTQRSSTDTPSTPVIRTIQTTKIAGIDPSPIRIQYFEWSPLSLGWYESLLWSFVFISEMQVAKGTVGVWNGTGIKLFRVETVAPSGPTLSSPRGAVDAVGSNIVSRIGSINLRGVTGGSQDAQAGGGGDARSERPPLARTGTGNGERTNLIRSAIV</sequence>
<name>A0A1E1L650_9HELO</name>
<proteinExistence type="predicted"/>
<dbReference type="EMBL" id="FJUX01000081">
    <property type="protein sequence ID" value="CZT05970.1"/>
    <property type="molecule type" value="Genomic_DNA"/>
</dbReference>
<accession>A0A1E1L650</accession>
<feature type="region of interest" description="Disordered" evidence="1">
    <location>
        <begin position="593"/>
        <end position="691"/>
    </location>
</feature>
<protein>
    <submittedName>
        <fullName evidence="2">Related to proteins containing regions of low-complexity</fullName>
    </submittedName>
</protein>
<dbReference type="Pfam" id="PF12722">
    <property type="entry name" value="Hid1"/>
    <property type="match status" value="1"/>
</dbReference>
<dbReference type="GO" id="GO:0005797">
    <property type="term" value="C:Golgi medial cisterna"/>
    <property type="evidence" value="ECO:0007669"/>
    <property type="project" value="TreeGrafter"/>
</dbReference>
<keyword evidence="3" id="KW-1185">Reference proteome</keyword>
<dbReference type="Proteomes" id="UP000178912">
    <property type="component" value="Unassembled WGS sequence"/>
</dbReference>
<feature type="compositionally biased region" description="Low complexity" evidence="1">
    <location>
        <begin position="676"/>
        <end position="689"/>
    </location>
</feature>
<evidence type="ECO:0000256" key="1">
    <source>
        <dbReference type="SAM" id="MobiDB-lite"/>
    </source>
</evidence>
<feature type="compositionally biased region" description="Acidic residues" evidence="1">
    <location>
        <begin position="650"/>
        <end position="659"/>
    </location>
</feature>
<dbReference type="GO" id="GO:0016020">
    <property type="term" value="C:membrane"/>
    <property type="evidence" value="ECO:0007669"/>
    <property type="project" value="TreeGrafter"/>
</dbReference>
<organism evidence="2 3">
    <name type="scientific">Rhynchosporium agropyri</name>
    <dbReference type="NCBI Taxonomy" id="914238"/>
    <lineage>
        <taxon>Eukaryota</taxon>
        <taxon>Fungi</taxon>
        <taxon>Dikarya</taxon>
        <taxon>Ascomycota</taxon>
        <taxon>Pezizomycotina</taxon>
        <taxon>Leotiomycetes</taxon>
        <taxon>Helotiales</taxon>
        <taxon>Ploettnerulaceae</taxon>
        <taxon>Rhynchosporium</taxon>
    </lineage>
</organism>
<dbReference type="OrthoDB" id="432953at2759"/>
<dbReference type="PANTHER" id="PTHR21575">
    <property type="entry name" value="PROTEIN HID1"/>
    <property type="match status" value="1"/>
</dbReference>
<reference evidence="3" key="1">
    <citation type="submission" date="2016-03" db="EMBL/GenBank/DDBJ databases">
        <authorList>
            <person name="Guldener U."/>
        </authorList>
    </citation>
    <scope>NUCLEOTIDE SEQUENCE [LARGE SCALE GENOMIC DNA]</scope>
    <source>
        <strain evidence="3">04CH-RAC-A.6.1</strain>
    </source>
</reference>
<evidence type="ECO:0000313" key="3">
    <source>
        <dbReference type="Proteomes" id="UP000178912"/>
    </source>
</evidence>
<dbReference type="AlphaFoldDB" id="A0A1E1L650"/>
<gene>
    <name evidence="2" type="ORF">RAG0_11848</name>
</gene>
<feature type="compositionally biased region" description="Polar residues" evidence="1">
    <location>
        <begin position="624"/>
        <end position="634"/>
    </location>
</feature>
<dbReference type="InterPro" id="IPR026705">
    <property type="entry name" value="Hid-1/Ecm30"/>
</dbReference>